<keyword evidence="1" id="KW-0812">Transmembrane</keyword>
<keyword evidence="1" id="KW-1133">Transmembrane helix</keyword>
<organism evidence="2 3">
    <name type="scientific">Sphingomonas taxi</name>
    <dbReference type="NCBI Taxonomy" id="1549858"/>
    <lineage>
        <taxon>Bacteria</taxon>
        <taxon>Pseudomonadati</taxon>
        <taxon>Pseudomonadota</taxon>
        <taxon>Alphaproteobacteria</taxon>
        <taxon>Sphingomonadales</taxon>
        <taxon>Sphingomonadaceae</taxon>
        <taxon>Sphingomonas</taxon>
    </lineage>
</organism>
<dbReference type="Proteomes" id="UP000249229">
    <property type="component" value="Unassembled WGS sequence"/>
</dbReference>
<evidence type="ECO:0000313" key="3">
    <source>
        <dbReference type="Proteomes" id="UP000249229"/>
    </source>
</evidence>
<proteinExistence type="predicted"/>
<gene>
    <name evidence="2" type="ORF">DI544_14830</name>
</gene>
<reference evidence="2 3" key="1">
    <citation type="submission" date="2017-08" db="EMBL/GenBank/DDBJ databases">
        <title>Infants hospitalized years apart are colonized by the same room-sourced microbial strains.</title>
        <authorList>
            <person name="Brooks B."/>
            <person name="Olm M.R."/>
            <person name="Firek B.A."/>
            <person name="Baker R."/>
            <person name="Thomas B.C."/>
            <person name="Morowitz M.J."/>
            <person name="Banfield J.F."/>
        </authorList>
    </citation>
    <scope>NUCLEOTIDE SEQUENCE [LARGE SCALE GENOMIC DNA]</scope>
    <source>
        <strain evidence="2">S2_005_001_R1_22</strain>
    </source>
</reference>
<evidence type="ECO:0000313" key="2">
    <source>
        <dbReference type="EMBL" id="PZQ58248.1"/>
    </source>
</evidence>
<accession>A0A2W5P106</accession>
<feature type="transmembrane region" description="Helical" evidence="1">
    <location>
        <begin position="45"/>
        <end position="66"/>
    </location>
</feature>
<evidence type="ECO:0000256" key="1">
    <source>
        <dbReference type="SAM" id="Phobius"/>
    </source>
</evidence>
<sequence>MTMLLRLSAGLIGWAIAFCLIYALHGLGCARGWDAVPLAGSSAHRWVLLGGWAASLAATLFLAILLGRDRSTTLDRVAAALGWVGVAATLVTFAPIVVVPACT</sequence>
<comment type="caution">
    <text evidence="2">The sequence shown here is derived from an EMBL/GenBank/DDBJ whole genome shotgun (WGS) entry which is preliminary data.</text>
</comment>
<dbReference type="EMBL" id="QFQI01000020">
    <property type="protein sequence ID" value="PZQ58248.1"/>
    <property type="molecule type" value="Genomic_DNA"/>
</dbReference>
<protein>
    <submittedName>
        <fullName evidence="2">Uncharacterized protein</fullName>
    </submittedName>
</protein>
<feature type="transmembrane region" description="Helical" evidence="1">
    <location>
        <begin position="78"/>
        <end position="98"/>
    </location>
</feature>
<dbReference type="AlphaFoldDB" id="A0A2W5P106"/>
<feature type="transmembrane region" description="Helical" evidence="1">
    <location>
        <begin position="7"/>
        <end position="25"/>
    </location>
</feature>
<keyword evidence="1" id="KW-0472">Membrane</keyword>
<name>A0A2W5P106_9SPHN</name>